<dbReference type="PROSITE" id="PS50893">
    <property type="entry name" value="ABC_TRANSPORTER_2"/>
    <property type="match status" value="1"/>
</dbReference>
<accession>L9WRM3</accession>
<dbReference type="InterPro" id="IPR050095">
    <property type="entry name" value="ECF_ABC_transporter_ATP-bd"/>
</dbReference>
<name>L9WRM3_9EURY</name>
<dbReference type="InterPro" id="IPR027417">
    <property type="entry name" value="P-loop_NTPase"/>
</dbReference>
<evidence type="ECO:0000259" key="10">
    <source>
        <dbReference type="PROSITE" id="PS50893"/>
    </source>
</evidence>
<dbReference type="eggNOG" id="arCOG00202">
    <property type="taxonomic scope" value="Archaea"/>
</dbReference>
<dbReference type="GO" id="GO:0005524">
    <property type="term" value="F:ATP binding"/>
    <property type="evidence" value="ECO:0007669"/>
    <property type="project" value="UniProtKB-KW"/>
</dbReference>
<gene>
    <name evidence="11" type="ORF">C493_16624</name>
</gene>
<feature type="domain" description="ABC transporter" evidence="10">
    <location>
        <begin position="2"/>
        <end position="233"/>
    </location>
</feature>
<dbReference type="EMBL" id="AOHZ01000079">
    <property type="protein sequence ID" value="ELY52120.1"/>
    <property type="molecule type" value="Genomic_DNA"/>
</dbReference>
<dbReference type="Pfam" id="PF00005">
    <property type="entry name" value="ABC_tran"/>
    <property type="match status" value="1"/>
</dbReference>
<evidence type="ECO:0000256" key="7">
    <source>
        <dbReference type="ARBA" id="ARBA00022967"/>
    </source>
</evidence>
<dbReference type="RefSeq" id="WP_007260587.1">
    <property type="nucleotide sequence ID" value="NZ_AOHZ01000079.1"/>
</dbReference>
<evidence type="ECO:0000256" key="5">
    <source>
        <dbReference type="ARBA" id="ARBA00022741"/>
    </source>
</evidence>
<keyword evidence="5" id="KW-0547">Nucleotide-binding</keyword>
<dbReference type="GO" id="GO:0016887">
    <property type="term" value="F:ATP hydrolysis activity"/>
    <property type="evidence" value="ECO:0007669"/>
    <property type="project" value="InterPro"/>
</dbReference>
<dbReference type="FunFam" id="3.40.50.300:FF:000224">
    <property type="entry name" value="Energy-coupling factor transporter ATP-binding protein EcfA"/>
    <property type="match status" value="1"/>
</dbReference>
<evidence type="ECO:0000256" key="8">
    <source>
        <dbReference type="ARBA" id="ARBA00023136"/>
    </source>
</evidence>
<dbReference type="PANTHER" id="PTHR43553:SF24">
    <property type="entry name" value="ENERGY-COUPLING FACTOR TRANSPORTER ATP-BINDING PROTEIN ECFA1"/>
    <property type="match status" value="1"/>
</dbReference>
<proteinExistence type="inferred from homology"/>
<dbReference type="STRING" id="1227499.C493_16624"/>
<dbReference type="OrthoDB" id="35850at2157"/>
<dbReference type="SUPFAM" id="SSF52540">
    <property type="entry name" value="P-loop containing nucleoside triphosphate hydrolases"/>
    <property type="match status" value="1"/>
</dbReference>
<dbReference type="Proteomes" id="UP000011602">
    <property type="component" value="Unassembled WGS sequence"/>
</dbReference>
<comment type="caution">
    <text evidence="11">The sequence shown here is derived from an EMBL/GenBank/DDBJ whole genome shotgun (WGS) entry which is preliminary data.</text>
</comment>
<dbReference type="InterPro" id="IPR015856">
    <property type="entry name" value="ABC_transpr_CbiO/EcfA_su"/>
</dbReference>
<evidence type="ECO:0000313" key="12">
    <source>
        <dbReference type="Proteomes" id="UP000011602"/>
    </source>
</evidence>
<evidence type="ECO:0000256" key="3">
    <source>
        <dbReference type="ARBA" id="ARBA00022448"/>
    </source>
</evidence>
<keyword evidence="12" id="KW-1185">Reference proteome</keyword>
<dbReference type="Gene3D" id="3.40.50.300">
    <property type="entry name" value="P-loop containing nucleotide triphosphate hydrolases"/>
    <property type="match status" value="1"/>
</dbReference>
<dbReference type="GO" id="GO:0042626">
    <property type="term" value="F:ATPase-coupled transmembrane transporter activity"/>
    <property type="evidence" value="ECO:0007669"/>
    <property type="project" value="TreeGrafter"/>
</dbReference>
<dbReference type="AlphaFoldDB" id="L9WRM3"/>
<evidence type="ECO:0000256" key="6">
    <source>
        <dbReference type="ARBA" id="ARBA00022840"/>
    </source>
</evidence>
<sequence length="239" mass="25554">MIEFRSVSHAFDDVTVLEDVSLSIDDGEFVVLAGANGSGKTTLLRHCNGLLEPDSGEVLVDDTPVSADLVAARSAVGMVFQHPRDQFVAATIGADVAFGPENLGLERSEIDRRVEASLEAVNMAGREDEHIDALSGGEQSRVAIAGALAMEPTHLVLDEPFTGLDDPARRSVLARLESLAAEGTGVLLATHDLRDVFDLADRVIAMRDGRVVVDEPPDRAREALAGLEVRVPSRRADRP</sequence>
<dbReference type="PANTHER" id="PTHR43553">
    <property type="entry name" value="HEAVY METAL TRANSPORTER"/>
    <property type="match status" value="1"/>
</dbReference>
<comment type="similarity">
    <text evidence="2">Belongs to the ABC transporter superfamily.</text>
</comment>
<dbReference type="InterPro" id="IPR003593">
    <property type="entry name" value="AAA+_ATPase"/>
</dbReference>
<keyword evidence="7" id="KW-1278">Translocase</keyword>
<keyword evidence="8" id="KW-0472">Membrane</keyword>
<dbReference type="InterPro" id="IPR017871">
    <property type="entry name" value="ABC_transporter-like_CS"/>
</dbReference>
<evidence type="ECO:0000256" key="9">
    <source>
        <dbReference type="ARBA" id="ARBA00025157"/>
    </source>
</evidence>
<keyword evidence="3" id="KW-0813">Transport</keyword>
<keyword evidence="4" id="KW-1003">Cell membrane</keyword>
<comment type="function">
    <text evidence="9">Probably part of an ABC transporter complex. Responsible for energy coupling to the transport system.</text>
</comment>
<evidence type="ECO:0000313" key="11">
    <source>
        <dbReference type="EMBL" id="ELY52120.1"/>
    </source>
</evidence>
<dbReference type="SMART" id="SM00382">
    <property type="entry name" value="AAA"/>
    <property type="match status" value="1"/>
</dbReference>
<protein>
    <submittedName>
        <fullName evidence="11">ABC transporter</fullName>
    </submittedName>
</protein>
<dbReference type="InterPro" id="IPR003439">
    <property type="entry name" value="ABC_transporter-like_ATP-bd"/>
</dbReference>
<dbReference type="PATRIC" id="fig|1227499.3.peg.3406"/>
<organism evidence="11 12">
    <name type="scientific">Natronolimnohabitans innermongolicus JCM 12255</name>
    <dbReference type="NCBI Taxonomy" id="1227499"/>
    <lineage>
        <taxon>Archaea</taxon>
        <taxon>Methanobacteriati</taxon>
        <taxon>Methanobacteriota</taxon>
        <taxon>Stenosarchaea group</taxon>
        <taxon>Halobacteria</taxon>
        <taxon>Halobacteriales</taxon>
        <taxon>Natrialbaceae</taxon>
        <taxon>Natronolimnohabitans</taxon>
    </lineage>
</organism>
<evidence type="ECO:0000256" key="1">
    <source>
        <dbReference type="ARBA" id="ARBA00004202"/>
    </source>
</evidence>
<dbReference type="CDD" id="cd03225">
    <property type="entry name" value="ABC_cobalt_CbiO_domain1"/>
    <property type="match status" value="1"/>
</dbReference>
<reference evidence="11 12" key="1">
    <citation type="journal article" date="2014" name="PLoS Genet.">
        <title>Phylogenetically driven sequencing of extremely halophilic archaea reveals strategies for static and dynamic osmo-response.</title>
        <authorList>
            <person name="Becker E.A."/>
            <person name="Seitzer P.M."/>
            <person name="Tritt A."/>
            <person name="Larsen D."/>
            <person name="Krusor M."/>
            <person name="Yao A.I."/>
            <person name="Wu D."/>
            <person name="Madern D."/>
            <person name="Eisen J.A."/>
            <person name="Darling A.E."/>
            <person name="Facciotti M.T."/>
        </authorList>
    </citation>
    <scope>NUCLEOTIDE SEQUENCE [LARGE SCALE GENOMIC DNA]</scope>
    <source>
        <strain evidence="11 12">JCM 12255</strain>
    </source>
</reference>
<evidence type="ECO:0000256" key="4">
    <source>
        <dbReference type="ARBA" id="ARBA00022475"/>
    </source>
</evidence>
<dbReference type="GO" id="GO:0043190">
    <property type="term" value="C:ATP-binding cassette (ABC) transporter complex"/>
    <property type="evidence" value="ECO:0007669"/>
    <property type="project" value="TreeGrafter"/>
</dbReference>
<keyword evidence="6" id="KW-0067">ATP-binding</keyword>
<comment type="subcellular location">
    <subcellularLocation>
        <location evidence="1">Cell membrane</location>
        <topology evidence="1">Peripheral membrane protein</topology>
    </subcellularLocation>
</comment>
<dbReference type="PROSITE" id="PS00211">
    <property type="entry name" value="ABC_TRANSPORTER_1"/>
    <property type="match status" value="1"/>
</dbReference>
<evidence type="ECO:0000256" key="2">
    <source>
        <dbReference type="ARBA" id="ARBA00005417"/>
    </source>
</evidence>